<dbReference type="EMBL" id="CAAALY010037631">
    <property type="protein sequence ID" value="VEL18575.1"/>
    <property type="molecule type" value="Genomic_DNA"/>
</dbReference>
<keyword evidence="3" id="KW-1185">Reference proteome</keyword>
<comment type="caution">
    <text evidence="2">The sequence shown here is derived from an EMBL/GenBank/DDBJ whole genome shotgun (WGS) entry which is preliminary data.</text>
</comment>
<dbReference type="AlphaFoldDB" id="A0A3S5CG78"/>
<accession>A0A3S5CG78</accession>
<evidence type="ECO:0000256" key="1">
    <source>
        <dbReference type="SAM" id="MobiDB-lite"/>
    </source>
</evidence>
<feature type="compositionally biased region" description="Low complexity" evidence="1">
    <location>
        <begin position="13"/>
        <end position="22"/>
    </location>
</feature>
<dbReference type="Proteomes" id="UP000784294">
    <property type="component" value="Unassembled WGS sequence"/>
</dbReference>
<evidence type="ECO:0000313" key="2">
    <source>
        <dbReference type="EMBL" id="VEL18575.1"/>
    </source>
</evidence>
<name>A0A3S5CG78_9PLAT</name>
<feature type="region of interest" description="Disordered" evidence="1">
    <location>
        <begin position="1"/>
        <end position="23"/>
    </location>
</feature>
<proteinExistence type="predicted"/>
<sequence>MAGILLGQEHRLSSSSSNASRSTANMHEELAALQPGTEDLVEQFGQASSGYLPFYLTGVTDSTSLSRTLGPPPSLDSLLSSAVVHVDEILNYPLPKEHWHGFHIYASVSLQGNSQVNVSGVSKHSEDNEIAGQMILLPPVLTHSIGGSIGASGGGIHERPWASFNDQL</sequence>
<reference evidence="2" key="1">
    <citation type="submission" date="2018-11" db="EMBL/GenBank/DDBJ databases">
        <authorList>
            <consortium name="Pathogen Informatics"/>
        </authorList>
    </citation>
    <scope>NUCLEOTIDE SEQUENCE</scope>
</reference>
<evidence type="ECO:0000313" key="3">
    <source>
        <dbReference type="Proteomes" id="UP000784294"/>
    </source>
</evidence>
<gene>
    <name evidence="2" type="ORF">PXEA_LOCUS12015</name>
</gene>
<protein>
    <submittedName>
        <fullName evidence="2">Uncharacterized protein</fullName>
    </submittedName>
</protein>
<organism evidence="2 3">
    <name type="scientific">Protopolystoma xenopodis</name>
    <dbReference type="NCBI Taxonomy" id="117903"/>
    <lineage>
        <taxon>Eukaryota</taxon>
        <taxon>Metazoa</taxon>
        <taxon>Spiralia</taxon>
        <taxon>Lophotrochozoa</taxon>
        <taxon>Platyhelminthes</taxon>
        <taxon>Monogenea</taxon>
        <taxon>Polyopisthocotylea</taxon>
        <taxon>Polystomatidea</taxon>
        <taxon>Polystomatidae</taxon>
        <taxon>Protopolystoma</taxon>
    </lineage>
</organism>
<feature type="non-terminal residue" evidence="2">
    <location>
        <position position="168"/>
    </location>
</feature>